<dbReference type="Pfam" id="PF04542">
    <property type="entry name" value="Sigma70_r2"/>
    <property type="match status" value="1"/>
</dbReference>
<evidence type="ECO:0000256" key="4">
    <source>
        <dbReference type="ARBA" id="ARBA00023125"/>
    </source>
</evidence>
<dbReference type="Gene3D" id="1.10.10.10">
    <property type="entry name" value="Winged helix-like DNA-binding domain superfamily/Winged helix DNA-binding domain"/>
    <property type="match status" value="1"/>
</dbReference>
<dbReference type="CDD" id="cd06171">
    <property type="entry name" value="Sigma70_r4"/>
    <property type="match status" value="1"/>
</dbReference>
<dbReference type="InterPro" id="IPR013249">
    <property type="entry name" value="RNA_pol_sigma70_r4_t2"/>
</dbReference>
<evidence type="ECO:0000256" key="6">
    <source>
        <dbReference type="RuleBase" id="RU000716"/>
    </source>
</evidence>
<dbReference type="PANTHER" id="PTHR43133">
    <property type="entry name" value="RNA POLYMERASE ECF-TYPE SIGMA FACTO"/>
    <property type="match status" value="1"/>
</dbReference>
<dbReference type="STRING" id="634771.SAMN04488128_101412"/>
<comment type="similarity">
    <text evidence="1 6">Belongs to the sigma-70 factor family. ECF subfamily.</text>
</comment>
<dbReference type="InterPro" id="IPR013325">
    <property type="entry name" value="RNA_pol_sigma_r2"/>
</dbReference>
<evidence type="ECO:0000259" key="8">
    <source>
        <dbReference type="Pfam" id="PF08281"/>
    </source>
</evidence>
<dbReference type="InterPro" id="IPR014327">
    <property type="entry name" value="RNA_pol_sigma70_bacteroid"/>
</dbReference>
<dbReference type="GO" id="GO:0006352">
    <property type="term" value="P:DNA-templated transcription initiation"/>
    <property type="evidence" value="ECO:0007669"/>
    <property type="project" value="InterPro"/>
</dbReference>
<keyword evidence="5 6" id="KW-0804">Transcription</keyword>
<dbReference type="PANTHER" id="PTHR43133:SF46">
    <property type="entry name" value="RNA POLYMERASE SIGMA-70 FACTOR ECF SUBFAMILY"/>
    <property type="match status" value="1"/>
</dbReference>
<dbReference type="InterPro" id="IPR036388">
    <property type="entry name" value="WH-like_DNA-bd_sf"/>
</dbReference>
<keyword evidence="2 6" id="KW-0805">Transcription regulation</keyword>
<organism evidence="9 10">
    <name type="scientific">Chitinophaga eiseniae</name>
    <dbReference type="NCBI Taxonomy" id="634771"/>
    <lineage>
        <taxon>Bacteria</taxon>
        <taxon>Pseudomonadati</taxon>
        <taxon>Bacteroidota</taxon>
        <taxon>Chitinophagia</taxon>
        <taxon>Chitinophagales</taxon>
        <taxon>Chitinophagaceae</taxon>
        <taxon>Chitinophaga</taxon>
    </lineage>
</organism>
<keyword evidence="4 6" id="KW-0238">DNA-binding</keyword>
<evidence type="ECO:0000313" key="9">
    <source>
        <dbReference type="EMBL" id="SJZ48221.1"/>
    </source>
</evidence>
<sequence length="196" mass="23009">MEHQRLNSEHDLLLLVSQGDEAAFAQLFHAYHQRLGAFVYQLTGSLSMAEEIVQEVFIRIWEKRDKLSHVSHFHPYLYTVAKNYTFSFLKKLGRELEHKQQWEMTIAADTGNPFEETMDARYRRIIDQAISELPAQRQRVYLLSRDEGLRQAEIAERMAISRETVKKHMVLALRAIRSYALTHPETNLLLLLFLPQ</sequence>
<reference evidence="10" key="1">
    <citation type="submission" date="2017-02" db="EMBL/GenBank/DDBJ databases">
        <authorList>
            <person name="Varghese N."/>
            <person name="Submissions S."/>
        </authorList>
    </citation>
    <scope>NUCLEOTIDE SEQUENCE [LARGE SCALE GENOMIC DNA]</scope>
    <source>
        <strain evidence="10">DSM 22224</strain>
    </source>
</reference>
<evidence type="ECO:0000259" key="7">
    <source>
        <dbReference type="Pfam" id="PF04542"/>
    </source>
</evidence>
<dbReference type="Gene3D" id="1.10.1740.10">
    <property type="match status" value="1"/>
</dbReference>
<dbReference type="GO" id="GO:0003677">
    <property type="term" value="F:DNA binding"/>
    <property type="evidence" value="ECO:0007669"/>
    <property type="project" value="UniProtKB-KW"/>
</dbReference>
<evidence type="ECO:0000256" key="3">
    <source>
        <dbReference type="ARBA" id="ARBA00023082"/>
    </source>
</evidence>
<evidence type="ECO:0000256" key="5">
    <source>
        <dbReference type="ARBA" id="ARBA00023163"/>
    </source>
</evidence>
<dbReference type="InterPro" id="IPR013324">
    <property type="entry name" value="RNA_pol_sigma_r3/r4-like"/>
</dbReference>
<dbReference type="NCBIfam" id="TIGR02985">
    <property type="entry name" value="Sig70_bacteroi1"/>
    <property type="match status" value="1"/>
</dbReference>
<evidence type="ECO:0000313" key="10">
    <source>
        <dbReference type="Proteomes" id="UP000190367"/>
    </source>
</evidence>
<keyword evidence="10" id="KW-1185">Reference proteome</keyword>
<name>A0A1T4L0U5_9BACT</name>
<protein>
    <recommendedName>
        <fullName evidence="6">RNA polymerase sigma factor</fullName>
    </recommendedName>
</protein>
<dbReference type="InterPro" id="IPR000838">
    <property type="entry name" value="RNA_pol_sigma70_ECF_CS"/>
</dbReference>
<accession>A0A1T4L0U5</accession>
<evidence type="ECO:0000256" key="1">
    <source>
        <dbReference type="ARBA" id="ARBA00010641"/>
    </source>
</evidence>
<feature type="domain" description="RNA polymerase sigma factor 70 region 4 type 2" evidence="8">
    <location>
        <begin position="124"/>
        <end position="175"/>
    </location>
</feature>
<gene>
    <name evidence="9" type="ORF">SAMN04488128_101412</name>
</gene>
<dbReference type="NCBIfam" id="TIGR02937">
    <property type="entry name" value="sigma70-ECF"/>
    <property type="match status" value="1"/>
</dbReference>
<dbReference type="AlphaFoldDB" id="A0A1T4L0U5"/>
<keyword evidence="3 6" id="KW-0731">Sigma factor</keyword>
<dbReference type="SUPFAM" id="SSF88659">
    <property type="entry name" value="Sigma3 and sigma4 domains of RNA polymerase sigma factors"/>
    <property type="match status" value="1"/>
</dbReference>
<dbReference type="EMBL" id="FUWZ01000001">
    <property type="protein sequence ID" value="SJZ48221.1"/>
    <property type="molecule type" value="Genomic_DNA"/>
</dbReference>
<dbReference type="GO" id="GO:0016987">
    <property type="term" value="F:sigma factor activity"/>
    <property type="evidence" value="ECO:0007669"/>
    <property type="project" value="UniProtKB-KW"/>
</dbReference>
<dbReference type="RefSeq" id="WP_159455863.1">
    <property type="nucleotide sequence ID" value="NZ_FUWZ01000001.1"/>
</dbReference>
<dbReference type="InterPro" id="IPR014284">
    <property type="entry name" value="RNA_pol_sigma-70_dom"/>
</dbReference>
<feature type="domain" description="RNA polymerase sigma-70 region 2" evidence="7">
    <location>
        <begin position="27"/>
        <end position="94"/>
    </location>
</feature>
<dbReference type="Proteomes" id="UP000190367">
    <property type="component" value="Unassembled WGS sequence"/>
</dbReference>
<proteinExistence type="inferred from homology"/>
<dbReference type="InterPro" id="IPR039425">
    <property type="entry name" value="RNA_pol_sigma-70-like"/>
</dbReference>
<dbReference type="PROSITE" id="PS01063">
    <property type="entry name" value="SIGMA70_ECF"/>
    <property type="match status" value="1"/>
</dbReference>
<dbReference type="SUPFAM" id="SSF88946">
    <property type="entry name" value="Sigma2 domain of RNA polymerase sigma factors"/>
    <property type="match status" value="1"/>
</dbReference>
<evidence type="ECO:0000256" key="2">
    <source>
        <dbReference type="ARBA" id="ARBA00023015"/>
    </source>
</evidence>
<dbReference type="InterPro" id="IPR007627">
    <property type="entry name" value="RNA_pol_sigma70_r2"/>
</dbReference>
<dbReference type="OrthoDB" id="799938at2"/>
<dbReference type="Pfam" id="PF08281">
    <property type="entry name" value="Sigma70_r4_2"/>
    <property type="match status" value="1"/>
</dbReference>